<protein>
    <recommendedName>
        <fullName evidence="2">Surface lipoprotein assembly modifier C-terminal domain-containing protein</fullName>
    </recommendedName>
</protein>
<evidence type="ECO:0000313" key="3">
    <source>
        <dbReference type="EMBL" id="GAA5051830.1"/>
    </source>
</evidence>
<feature type="domain" description="Surface lipoprotein assembly modifier C-terminal" evidence="2">
    <location>
        <begin position="172"/>
        <end position="439"/>
    </location>
</feature>
<dbReference type="InterPro" id="IPR007655">
    <property type="entry name" value="Slam_C"/>
</dbReference>
<dbReference type="EMBL" id="BAABHV010000009">
    <property type="protein sequence ID" value="GAA5051830.1"/>
    <property type="molecule type" value="Genomic_DNA"/>
</dbReference>
<dbReference type="Pfam" id="PF14559">
    <property type="entry name" value="TPR_19"/>
    <property type="match status" value="1"/>
</dbReference>
<sequence length="450" mass="49376">MHFNRLSLASVLCAALIAATPVHAAAQEVRQGERGGTETVNLTPAQLFAFADEARDAGDFDTAETAYRALAQHPEIELRTEARFRLAMMLDGQGETREAATILRQILDEKPDAARVRVELARMQAAMGNLRAAERELRAAQASGLPPEVERLVRFYASALNSSRLYGASLELAFAPDSNINRATRSDTLGTIIGDFDLSDDAQATSGLGLATRAQLWGRLPVSSKVLLRGEVNAGGSFYKENQFDDYSIGVELGPELQSGADRFALTGVVQWRWFGGDPYAFSYGAQGDWRHPIGQRTQLRVDGSVLRSEDKFNDLRDATRYSLSTGVDRAFSQRFGGGLSVSGSRSEARDPGYSTTRGGIAAYAYREAGQTTLVANLGYSHLEADERLLLYPERRRDDRFDAGISATLRALRVGTFAPVARLRYERNWSTVEIYDYDRVAAEFGVTAAF</sequence>
<evidence type="ECO:0000313" key="4">
    <source>
        <dbReference type="Proteomes" id="UP001500518"/>
    </source>
</evidence>
<evidence type="ECO:0000256" key="1">
    <source>
        <dbReference type="SAM" id="SignalP"/>
    </source>
</evidence>
<organism evidence="3 4">
    <name type="scientific">Erythrobacter westpacificensis</name>
    <dbReference type="NCBI Taxonomy" id="1055231"/>
    <lineage>
        <taxon>Bacteria</taxon>
        <taxon>Pseudomonadati</taxon>
        <taxon>Pseudomonadota</taxon>
        <taxon>Alphaproteobacteria</taxon>
        <taxon>Sphingomonadales</taxon>
        <taxon>Erythrobacteraceae</taxon>
        <taxon>Erythrobacter/Porphyrobacter group</taxon>
        <taxon>Erythrobacter</taxon>
    </lineage>
</organism>
<dbReference type="RefSeq" id="WP_346032220.1">
    <property type="nucleotide sequence ID" value="NZ_BAABHV010000009.1"/>
</dbReference>
<dbReference type="Gene3D" id="1.25.40.10">
    <property type="entry name" value="Tetratricopeptide repeat domain"/>
    <property type="match status" value="1"/>
</dbReference>
<keyword evidence="4" id="KW-1185">Reference proteome</keyword>
<accession>A0ABP9K5K2</accession>
<proteinExistence type="predicted"/>
<name>A0ABP9K5K2_9SPHN</name>
<dbReference type="Pfam" id="PF04575">
    <property type="entry name" value="SlipAM"/>
    <property type="match status" value="1"/>
</dbReference>
<dbReference type="InterPro" id="IPR011990">
    <property type="entry name" value="TPR-like_helical_dom_sf"/>
</dbReference>
<comment type="caution">
    <text evidence="3">The sequence shown here is derived from an EMBL/GenBank/DDBJ whole genome shotgun (WGS) entry which is preliminary data.</text>
</comment>
<reference evidence="4" key="1">
    <citation type="journal article" date="2019" name="Int. J. Syst. Evol. Microbiol.">
        <title>The Global Catalogue of Microorganisms (GCM) 10K type strain sequencing project: providing services to taxonomists for standard genome sequencing and annotation.</title>
        <authorList>
            <consortium name="The Broad Institute Genomics Platform"/>
            <consortium name="The Broad Institute Genome Sequencing Center for Infectious Disease"/>
            <person name="Wu L."/>
            <person name="Ma J."/>
        </authorList>
    </citation>
    <scope>NUCLEOTIDE SEQUENCE [LARGE SCALE GENOMIC DNA]</scope>
    <source>
        <strain evidence="4">JCM 18014</strain>
    </source>
</reference>
<evidence type="ECO:0000259" key="2">
    <source>
        <dbReference type="Pfam" id="PF04575"/>
    </source>
</evidence>
<feature type="signal peptide" evidence="1">
    <location>
        <begin position="1"/>
        <end position="24"/>
    </location>
</feature>
<dbReference type="SUPFAM" id="SSF48452">
    <property type="entry name" value="TPR-like"/>
    <property type="match status" value="1"/>
</dbReference>
<dbReference type="Proteomes" id="UP001500518">
    <property type="component" value="Unassembled WGS sequence"/>
</dbReference>
<feature type="chain" id="PRO_5047005819" description="Surface lipoprotein assembly modifier C-terminal domain-containing protein" evidence="1">
    <location>
        <begin position="25"/>
        <end position="450"/>
    </location>
</feature>
<keyword evidence="1" id="KW-0732">Signal</keyword>
<gene>
    <name evidence="3" type="ORF">GCM10023208_12090</name>
</gene>